<dbReference type="Proteomes" id="UP000307440">
    <property type="component" value="Unassembled WGS sequence"/>
</dbReference>
<reference evidence="2 3" key="1">
    <citation type="journal article" date="2019" name="Nat. Ecol. Evol.">
        <title>Megaphylogeny resolves global patterns of mushroom evolution.</title>
        <authorList>
            <person name="Varga T."/>
            <person name="Krizsan K."/>
            <person name="Foldi C."/>
            <person name="Dima B."/>
            <person name="Sanchez-Garcia M."/>
            <person name="Sanchez-Ramirez S."/>
            <person name="Szollosi G.J."/>
            <person name="Szarkandi J.G."/>
            <person name="Papp V."/>
            <person name="Albert L."/>
            <person name="Andreopoulos W."/>
            <person name="Angelini C."/>
            <person name="Antonin V."/>
            <person name="Barry K.W."/>
            <person name="Bougher N.L."/>
            <person name="Buchanan P."/>
            <person name="Buyck B."/>
            <person name="Bense V."/>
            <person name="Catcheside P."/>
            <person name="Chovatia M."/>
            <person name="Cooper J."/>
            <person name="Damon W."/>
            <person name="Desjardin D."/>
            <person name="Finy P."/>
            <person name="Geml J."/>
            <person name="Haridas S."/>
            <person name="Hughes K."/>
            <person name="Justo A."/>
            <person name="Karasinski D."/>
            <person name="Kautmanova I."/>
            <person name="Kiss B."/>
            <person name="Kocsube S."/>
            <person name="Kotiranta H."/>
            <person name="LaButti K.M."/>
            <person name="Lechner B.E."/>
            <person name="Liimatainen K."/>
            <person name="Lipzen A."/>
            <person name="Lukacs Z."/>
            <person name="Mihaltcheva S."/>
            <person name="Morgado L.N."/>
            <person name="Niskanen T."/>
            <person name="Noordeloos M.E."/>
            <person name="Ohm R.A."/>
            <person name="Ortiz-Santana B."/>
            <person name="Ovrebo C."/>
            <person name="Racz N."/>
            <person name="Riley R."/>
            <person name="Savchenko A."/>
            <person name="Shiryaev A."/>
            <person name="Soop K."/>
            <person name="Spirin V."/>
            <person name="Szebenyi C."/>
            <person name="Tomsovsky M."/>
            <person name="Tulloss R.E."/>
            <person name="Uehling J."/>
            <person name="Grigoriev I.V."/>
            <person name="Vagvolgyi C."/>
            <person name="Papp T."/>
            <person name="Martin F.M."/>
            <person name="Miettinen O."/>
            <person name="Hibbett D.S."/>
            <person name="Nagy L.G."/>
        </authorList>
    </citation>
    <scope>NUCLEOTIDE SEQUENCE [LARGE SCALE GENOMIC DNA]</scope>
    <source>
        <strain evidence="2 3">CBS 121175</strain>
    </source>
</reference>
<evidence type="ECO:0000256" key="1">
    <source>
        <dbReference type="SAM" id="Phobius"/>
    </source>
</evidence>
<sequence length="132" mass="14567">MSACAWQLNWPKQASDRPAQFFRTNILDLISPLVNTAPLFLFHVFVMLAVYSIYPAHSVMPLTRTSCRIFCCSVCILVGLCIIIYFAKTIYHCSLSSLAVNSLSGLCGARDEHCVLHIASRTAVPSDQALIS</sequence>
<accession>A0A5C3LDG1</accession>
<organism evidence="2 3">
    <name type="scientific">Coprinopsis marcescibilis</name>
    <name type="common">Agaric fungus</name>
    <name type="synonym">Psathyrella marcescibilis</name>
    <dbReference type="NCBI Taxonomy" id="230819"/>
    <lineage>
        <taxon>Eukaryota</taxon>
        <taxon>Fungi</taxon>
        <taxon>Dikarya</taxon>
        <taxon>Basidiomycota</taxon>
        <taxon>Agaricomycotina</taxon>
        <taxon>Agaricomycetes</taxon>
        <taxon>Agaricomycetidae</taxon>
        <taxon>Agaricales</taxon>
        <taxon>Agaricineae</taxon>
        <taxon>Psathyrellaceae</taxon>
        <taxon>Coprinopsis</taxon>
    </lineage>
</organism>
<dbReference type="EMBL" id="ML210175">
    <property type="protein sequence ID" value="TFK26451.1"/>
    <property type="molecule type" value="Genomic_DNA"/>
</dbReference>
<keyword evidence="1" id="KW-0472">Membrane</keyword>
<keyword evidence="1" id="KW-1133">Transmembrane helix</keyword>
<protein>
    <submittedName>
        <fullName evidence="2">Uncharacterized protein</fullName>
    </submittedName>
</protein>
<feature type="transmembrane region" description="Helical" evidence="1">
    <location>
        <begin position="66"/>
        <end position="87"/>
    </location>
</feature>
<evidence type="ECO:0000313" key="3">
    <source>
        <dbReference type="Proteomes" id="UP000307440"/>
    </source>
</evidence>
<proteinExistence type="predicted"/>
<evidence type="ECO:0000313" key="2">
    <source>
        <dbReference type="EMBL" id="TFK26451.1"/>
    </source>
</evidence>
<gene>
    <name evidence="2" type="ORF">FA15DRAFT_295861</name>
</gene>
<dbReference type="AlphaFoldDB" id="A0A5C3LDG1"/>
<keyword evidence="1" id="KW-0812">Transmembrane</keyword>
<name>A0A5C3LDG1_COPMA</name>
<feature type="transmembrane region" description="Helical" evidence="1">
    <location>
        <begin position="37"/>
        <end position="54"/>
    </location>
</feature>
<keyword evidence="3" id="KW-1185">Reference proteome</keyword>